<keyword evidence="6 7" id="KW-0472">Membrane</keyword>
<feature type="transmembrane region" description="Helical" evidence="7">
    <location>
        <begin position="150"/>
        <end position="171"/>
    </location>
</feature>
<feature type="transmembrane region" description="Helical" evidence="7">
    <location>
        <begin position="91"/>
        <end position="109"/>
    </location>
</feature>
<evidence type="ECO:0000313" key="9">
    <source>
        <dbReference type="Proteomes" id="UP001597546"/>
    </source>
</evidence>
<evidence type="ECO:0000256" key="6">
    <source>
        <dbReference type="ARBA" id="ARBA00023136"/>
    </source>
</evidence>
<dbReference type="Pfam" id="PF00953">
    <property type="entry name" value="Glycos_transf_4"/>
    <property type="match status" value="1"/>
</dbReference>
<name>A0ABW5TR71_9SPHI</name>
<reference evidence="9" key="1">
    <citation type="journal article" date="2019" name="Int. J. Syst. Evol. Microbiol.">
        <title>The Global Catalogue of Microorganisms (GCM) 10K type strain sequencing project: providing services to taxonomists for standard genome sequencing and annotation.</title>
        <authorList>
            <consortium name="The Broad Institute Genomics Platform"/>
            <consortium name="The Broad Institute Genome Sequencing Center for Infectious Disease"/>
            <person name="Wu L."/>
            <person name="Ma J."/>
        </authorList>
    </citation>
    <scope>NUCLEOTIDE SEQUENCE [LARGE SCALE GENOMIC DNA]</scope>
    <source>
        <strain evidence="9">KCTC 42456</strain>
    </source>
</reference>
<protein>
    <submittedName>
        <fullName evidence="8">Glycosyl transferase family 4</fullName>
    </submittedName>
</protein>
<dbReference type="InterPro" id="IPR000715">
    <property type="entry name" value="Glycosyl_transferase_4"/>
</dbReference>
<dbReference type="PANTHER" id="PTHR22926:SF3">
    <property type="entry name" value="UNDECAPRENYL-PHOSPHATE ALPHA-N-ACETYLGLUCOSAMINYL 1-PHOSPHATE TRANSFERASE"/>
    <property type="match status" value="1"/>
</dbReference>
<feature type="transmembrane region" description="Helical" evidence="7">
    <location>
        <begin position="177"/>
        <end position="194"/>
    </location>
</feature>
<feature type="transmembrane region" description="Helical" evidence="7">
    <location>
        <begin position="201"/>
        <end position="223"/>
    </location>
</feature>
<feature type="transmembrane region" description="Helical" evidence="7">
    <location>
        <begin position="41"/>
        <end position="60"/>
    </location>
</feature>
<comment type="subcellular location">
    <subcellularLocation>
        <location evidence="1">Cell membrane</location>
        <topology evidence="1">Multi-pass membrane protein</topology>
    </subcellularLocation>
</comment>
<evidence type="ECO:0000313" key="8">
    <source>
        <dbReference type="EMBL" id="MFD2731539.1"/>
    </source>
</evidence>
<feature type="transmembrane region" description="Helical" evidence="7">
    <location>
        <begin position="115"/>
        <end position="138"/>
    </location>
</feature>
<dbReference type="Proteomes" id="UP001597546">
    <property type="component" value="Unassembled WGS sequence"/>
</dbReference>
<keyword evidence="2" id="KW-1003">Cell membrane</keyword>
<proteinExistence type="predicted"/>
<evidence type="ECO:0000256" key="1">
    <source>
        <dbReference type="ARBA" id="ARBA00004651"/>
    </source>
</evidence>
<dbReference type="GO" id="GO:0016740">
    <property type="term" value="F:transferase activity"/>
    <property type="evidence" value="ECO:0007669"/>
    <property type="project" value="UniProtKB-KW"/>
</dbReference>
<keyword evidence="9" id="KW-1185">Reference proteome</keyword>
<dbReference type="EMBL" id="JBHULV010000023">
    <property type="protein sequence ID" value="MFD2731539.1"/>
    <property type="molecule type" value="Genomic_DNA"/>
</dbReference>
<keyword evidence="5 7" id="KW-1133">Transmembrane helix</keyword>
<dbReference type="RefSeq" id="WP_379043090.1">
    <property type="nucleotide sequence ID" value="NZ_JBHSKW010000028.1"/>
</dbReference>
<feature type="transmembrane region" description="Helical" evidence="7">
    <location>
        <begin position="6"/>
        <end position="29"/>
    </location>
</feature>
<keyword evidence="3 8" id="KW-0808">Transferase</keyword>
<accession>A0ABW5TR71</accession>
<dbReference type="PANTHER" id="PTHR22926">
    <property type="entry name" value="PHOSPHO-N-ACETYLMURAMOYL-PENTAPEPTIDE-TRANSFERASE"/>
    <property type="match status" value="1"/>
</dbReference>
<evidence type="ECO:0000256" key="2">
    <source>
        <dbReference type="ARBA" id="ARBA00022475"/>
    </source>
</evidence>
<evidence type="ECO:0000256" key="3">
    <source>
        <dbReference type="ARBA" id="ARBA00022679"/>
    </source>
</evidence>
<keyword evidence="4 7" id="KW-0812">Transmembrane</keyword>
<feature type="transmembrane region" description="Helical" evidence="7">
    <location>
        <begin position="229"/>
        <end position="250"/>
    </location>
</feature>
<organism evidence="8 9">
    <name type="scientific">Pedobacter alpinus</name>
    <dbReference type="NCBI Taxonomy" id="1590643"/>
    <lineage>
        <taxon>Bacteria</taxon>
        <taxon>Pseudomonadati</taxon>
        <taxon>Bacteroidota</taxon>
        <taxon>Sphingobacteriia</taxon>
        <taxon>Sphingobacteriales</taxon>
        <taxon>Sphingobacteriaceae</taxon>
        <taxon>Pedobacter</taxon>
    </lineage>
</organism>
<evidence type="ECO:0000256" key="5">
    <source>
        <dbReference type="ARBA" id="ARBA00022989"/>
    </source>
</evidence>
<evidence type="ECO:0000256" key="7">
    <source>
        <dbReference type="SAM" id="Phobius"/>
    </source>
</evidence>
<feature type="transmembrane region" description="Helical" evidence="7">
    <location>
        <begin position="299"/>
        <end position="319"/>
    </location>
</feature>
<sequence>MVLIFSISILLFLFLEILYFKIANHFNIIDKPNQRSSHTQITLRGGAIIFPIALIIGILFFQPNQYYLAIAVFAIATISFLDDIITLNNKLRIGVHLLSVLLILFQVFINQEIPILSLFNLVSCLLILVSIVLIIGIINAYNFMDGINGITVLYSIVSLISIWMVQISLGFNLLQNEIWIVLLAALIVFGFFNLRKKAKTFAGDVGSISIALIICYLIIMLMVKTNDLKWLLLLGVYGLDAVATIFCRIIRKENIFDAHRSHFYQYLANDLKINHVLIASGYAITQAVLNLMIIFYSDAWSYTSFLLIIIVYIITRLNFEGKNRLFKSY</sequence>
<comment type="caution">
    <text evidence="8">The sequence shown here is derived from an EMBL/GenBank/DDBJ whole genome shotgun (WGS) entry which is preliminary data.</text>
</comment>
<gene>
    <name evidence="8" type="ORF">ACFSSE_07460</name>
</gene>
<feature type="transmembrane region" description="Helical" evidence="7">
    <location>
        <begin position="271"/>
        <end position="293"/>
    </location>
</feature>
<evidence type="ECO:0000256" key="4">
    <source>
        <dbReference type="ARBA" id="ARBA00022692"/>
    </source>
</evidence>
<feature type="transmembrane region" description="Helical" evidence="7">
    <location>
        <begin position="66"/>
        <end position="84"/>
    </location>
</feature>